<comment type="caution">
    <text evidence="1">The sequence shown here is derived from an EMBL/GenBank/DDBJ whole genome shotgun (WGS) entry which is preliminary data.</text>
</comment>
<dbReference type="Gene3D" id="3.20.20.140">
    <property type="entry name" value="Metal-dependent hydrolases"/>
    <property type="match status" value="1"/>
</dbReference>
<dbReference type="EMBL" id="JAHCDA010000003">
    <property type="protein sequence ID" value="MBS7812607.1"/>
    <property type="molecule type" value="Genomic_DNA"/>
</dbReference>
<gene>
    <name evidence="1" type="ORF">KHU32_16775</name>
</gene>
<dbReference type="CDD" id="cd01301">
    <property type="entry name" value="rDP_like"/>
    <property type="match status" value="1"/>
</dbReference>
<dbReference type="InterPro" id="IPR032466">
    <property type="entry name" value="Metal_Hydrolase"/>
</dbReference>
<evidence type="ECO:0000313" key="1">
    <source>
        <dbReference type="EMBL" id="MBS7812607.1"/>
    </source>
</evidence>
<organism evidence="1 2">
    <name type="scientific">Roseococcus pinisoli</name>
    <dbReference type="NCBI Taxonomy" id="2835040"/>
    <lineage>
        <taxon>Bacteria</taxon>
        <taxon>Pseudomonadati</taxon>
        <taxon>Pseudomonadota</taxon>
        <taxon>Alphaproteobacteria</taxon>
        <taxon>Acetobacterales</taxon>
        <taxon>Roseomonadaceae</taxon>
        <taxon>Roseococcus</taxon>
    </lineage>
</organism>
<sequence length="331" mass="35280">MNQITPLVIDTHIDIRWPETPDWLSDTKQCVDLPKMLAGGMSAAVFIAYVGQGARDYTGHAAAAARAESMLHHIRARADGVASRFCTTPDEVEAAFADGVPAVLSAVENGYAMGHDLGRIALWRRLGAIYLTLTHDGHNALSDSARPRKNLGDSETEHGGLSALGRAAIREMNRVGLMLDCSHVSKAGMMQAAELSRAPIAVTHTACAALCPHPRNLDDEQLDAIRACGGVAQITAVASFLKAPGANGVTQASVADLVDHVEHAIRRIGLDHVGISSDFDGGGSVVGWANAAETRNITAELERRGYGAREIGLLWSGNFLRVWRRVLRDAG</sequence>
<accession>A0ABS5QFX7</accession>
<dbReference type="SUPFAM" id="SSF51556">
    <property type="entry name" value="Metallo-dependent hydrolases"/>
    <property type="match status" value="1"/>
</dbReference>
<protein>
    <submittedName>
        <fullName evidence="1">Dipeptidase</fullName>
    </submittedName>
</protein>
<dbReference type="RefSeq" id="WP_213671299.1">
    <property type="nucleotide sequence ID" value="NZ_JAHCDA010000003.1"/>
</dbReference>
<dbReference type="PANTHER" id="PTHR10443:SF12">
    <property type="entry name" value="DIPEPTIDASE"/>
    <property type="match status" value="1"/>
</dbReference>
<dbReference type="InterPro" id="IPR008257">
    <property type="entry name" value="Pept_M19"/>
</dbReference>
<dbReference type="Proteomes" id="UP000766336">
    <property type="component" value="Unassembled WGS sequence"/>
</dbReference>
<proteinExistence type="predicted"/>
<reference evidence="1 2" key="1">
    <citation type="submission" date="2021-05" db="EMBL/GenBank/DDBJ databases">
        <title>Roseococcus sp. XZZS9, whole genome shotgun sequencing project.</title>
        <authorList>
            <person name="Zhao G."/>
            <person name="Shen L."/>
        </authorList>
    </citation>
    <scope>NUCLEOTIDE SEQUENCE [LARGE SCALE GENOMIC DNA]</scope>
    <source>
        <strain evidence="1 2">XZZS9</strain>
    </source>
</reference>
<keyword evidence="2" id="KW-1185">Reference proteome</keyword>
<dbReference type="PANTHER" id="PTHR10443">
    <property type="entry name" value="MICROSOMAL DIPEPTIDASE"/>
    <property type="match status" value="1"/>
</dbReference>
<name>A0ABS5QFX7_9PROT</name>
<dbReference type="Pfam" id="PF01244">
    <property type="entry name" value="Peptidase_M19"/>
    <property type="match status" value="1"/>
</dbReference>
<evidence type="ECO:0000313" key="2">
    <source>
        <dbReference type="Proteomes" id="UP000766336"/>
    </source>
</evidence>
<dbReference type="PROSITE" id="PS51365">
    <property type="entry name" value="RENAL_DIPEPTIDASE_2"/>
    <property type="match status" value="1"/>
</dbReference>